<dbReference type="InterPro" id="IPR004358">
    <property type="entry name" value="Sig_transdc_His_kin-like_C"/>
</dbReference>
<feature type="coiled-coil region" evidence="6">
    <location>
        <begin position="255"/>
        <end position="282"/>
    </location>
</feature>
<dbReference type="PROSITE" id="PS50109">
    <property type="entry name" value="HIS_KIN"/>
    <property type="match status" value="1"/>
</dbReference>
<dbReference type="OrthoDB" id="9766459at2"/>
<dbReference type="SUPFAM" id="SSF55785">
    <property type="entry name" value="PYP-like sensor domain (PAS domain)"/>
    <property type="match status" value="2"/>
</dbReference>
<dbReference type="AlphaFoldDB" id="A0A5C6UWU8"/>
<dbReference type="SMART" id="SM00387">
    <property type="entry name" value="HATPase_c"/>
    <property type="match status" value="1"/>
</dbReference>
<dbReference type="GO" id="GO:0000155">
    <property type="term" value="F:phosphorelay sensor kinase activity"/>
    <property type="evidence" value="ECO:0007669"/>
    <property type="project" value="InterPro"/>
</dbReference>
<protein>
    <recommendedName>
        <fullName evidence="2">histidine kinase</fullName>
        <ecNumber evidence="2">2.7.13.3</ecNumber>
    </recommendedName>
</protein>
<feature type="domain" description="Histidine kinase" evidence="7">
    <location>
        <begin position="285"/>
        <end position="499"/>
    </location>
</feature>
<evidence type="ECO:0000259" key="7">
    <source>
        <dbReference type="PROSITE" id="PS50109"/>
    </source>
</evidence>
<proteinExistence type="predicted"/>
<dbReference type="PANTHER" id="PTHR43304">
    <property type="entry name" value="PHYTOCHROME-LIKE PROTEIN CPH1"/>
    <property type="match status" value="1"/>
</dbReference>
<evidence type="ECO:0000313" key="9">
    <source>
        <dbReference type="EMBL" id="TXC77060.1"/>
    </source>
</evidence>
<evidence type="ECO:0000256" key="4">
    <source>
        <dbReference type="ARBA" id="ARBA00022679"/>
    </source>
</evidence>
<keyword evidence="4" id="KW-0808">Transferase</keyword>
<dbReference type="SMART" id="SM00388">
    <property type="entry name" value="HisKA"/>
    <property type="match status" value="1"/>
</dbReference>
<gene>
    <name evidence="9" type="ORF">FRX97_09350</name>
</gene>
<dbReference type="PROSITE" id="PS50113">
    <property type="entry name" value="PAC"/>
    <property type="match status" value="1"/>
</dbReference>
<dbReference type="InterPro" id="IPR013655">
    <property type="entry name" value="PAS_fold_3"/>
</dbReference>
<dbReference type="PRINTS" id="PR00344">
    <property type="entry name" value="BCTRLSENSOR"/>
</dbReference>
<dbReference type="InterPro" id="IPR036097">
    <property type="entry name" value="HisK_dim/P_sf"/>
</dbReference>
<keyword evidence="6" id="KW-0175">Coiled coil</keyword>
<dbReference type="SUPFAM" id="SSF47384">
    <property type="entry name" value="Homodimeric domain of signal transducing histidine kinase"/>
    <property type="match status" value="1"/>
</dbReference>
<evidence type="ECO:0000256" key="3">
    <source>
        <dbReference type="ARBA" id="ARBA00022553"/>
    </source>
</evidence>
<dbReference type="Gene3D" id="3.30.450.20">
    <property type="entry name" value="PAS domain"/>
    <property type="match status" value="2"/>
</dbReference>
<accession>A0A5C6UWU8</accession>
<dbReference type="Pfam" id="PF08447">
    <property type="entry name" value="PAS_3"/>
    <property type="match status" value="1"/>
</dbReference>
<feature type="domain" description="PAC" evidence="8">
    <location>
        <begin position="214"/>
        <end position="267"/>
    </location>
</feature>
<dbReference type="CDD" id="cd00082">
    <property type="entry name" value="HisKA"/>
    <property type="match status" value="1"/>
</dbReference>
<dbReference type="InterPro" id="IPR000700">
    <property type="entry name" value="PAS-assoc_C"/>
</dbReference>
<dbReference type="RefSeq" id="WP_147014948.1">
    <property type="nucleotide sequence ID" value="NZ_VORB01000008.1"/>
</dbReference>
<dbReference type="InterPro" id="IPR036890">
    <property type="entry name" value="HATPase_C_sf"/>
</dbReference>
<sequence length="499" mass="57258">MSKISSSSEFLNTPKFFETIEDLANIGAWVLDLETEKTIWSKQVYAIYDLDPKTATDLEQGVSYYTNQSQILLTDAISKCLATGTTFRLKLQIVSAKKVKKDVLVVGKPEFKGEKIIKLWGAIQDITDYETQVRLLEDEQIKLNTAQSLSQFGHYETDLVKQTWTASDRFCRIFGFNKSEEPFTMSEFEEIVHPEDHERVMKDFTDALIKKQDFYCEYRCINRKTKETIWVKSTSKVEYDKDGTPIKILGVKYDATQYVKDQAKLKEANESLEEKNLQLEQFAYVTSHDLKSPINNIRSFVELIRDEIEPYKNEELETYLNYVKEAGDRVALQISTLLAHAKIGLDREIGEVDLAKVLRNVQEDLRYHIKDTNGTLEIPDQLPVIYGDETELRILFQNLISNGLKFSKENQAPMVKIFYEFSGDYHKFLVEDNGIGIPPEELESIFEMFSRSSVSSSFKGSGIGLAHCKKIVNLHNGKIEVKSELNKGSTFIIMLPNKI</sequence>
<dbReference type="InterPro" id="IPR035965">
    <property type="entry name" value="PAS-like_dom_sf"/>
</dbReference>
<reference evidence="9 10" key="1">
    <citation type="submission" date="2019-08" db="EMBL/GenBank/DDBJ databases">
        <title>Genome of Luteibaculum oceani JCM 18817.</title>
        <authorList>
            <person name="Bowman J.P."/>
        </authorList>
    </citation>
    <scope>NUCLEOTIDE SEQUENCE [LARGE SCALE GENOMIC DNA]</scope>
    <source>
        <strain evidence="9 10">JCM 18817</strain>
    </source>
</reference>
<dbReference type="EMBL" id="VORB01000008">
    <property type="protein sequence ID" value="TXC77060.1"/>
    <property type="molecule type" value="Genomic_DNA"/>
</dbReference>
<evidence type="ECO:0000313" key="10">
    <source>
        <dbReference type="Proteomes" id="UP000321168"/>
    </source>
</evidence>
<dbReference type="Pfam" id="PF02518">
    <property type="entry name" value="HATPase_c"/>
    <property type="match status" value="1"/>
</dbReference>
<dbReference type="InterPro" id="IPR005467">
    <property type="entry name" value="His_kinase_dom"/>
</dbReference>
<dbReference type="Gene3D" id="1.10.287.130">
    <property type="match status" value="1"/>
</dbReference>
<comment type="catalytic activity">
    <reaction evidence="1">
        <text>ATP + protein L-histidine = ADP + protein N-phospho-L-histidine.</text>
        <dbReference type="EC" id="2.7.13.3"/>
    </reaction>
</comment>
<dbReference type="PANTHER" id="PTHR43304:SF1">
    <property type="entry name" value="PAC DOMAIN-CONTAINING PROTEIN"/>
    <property type="match status" value="1"/>
</dbReference>
<evidence type="ECO:0000256" key="2">
    <source>
        <dbReference type="ARBA" id="ARBA00012438"/>
    </source>
</evidence>
<dbReference type="InterPro" id="IPR000014">
    <property type="entry name" value="PAS"/>
</dbReference>
<evidence type="ECO:0000256" key="5">
    <source>
        <dbReference type="ARBA" id="ARBA00022777"/>
    </source>
</evidence>
<dbReference type="InterPro" id="IPR052162">
    <property type="entry name" value="Sensor_kinase/Photoreceptor"/>
</dbReference>
<evidence type="ECO:0000259" key="8">
    <source>
        <dbReference type="PROSITE" id="PS50113"/>
    </source>
</evidence>
<name>A0A5C6UWU8_9FLAO</name>
<dbReference type="FunFam" id="3.30.565.10:FF:000006">
    <property type="entry name" value="Sensor histidine kinase WalK"/>
    <property type="match status" value="1"/>
</dbReference>
<evidence type="ECO:0000256" key="1">
    <source>
        <dbReference type="ARBA" id="ARBA00000085"/>
    </source>
</evidence>
<dbReference type="Proteomes" id="UP000321168">
    <property type="component" value="Unassembled WGS sequence"/>
</dbReference>
<dbReference type="Pfam" id="PF00512">
    <property type="entry name" value="HisKA"/>
    <property type="match status" value="1"/>
</dbReference>
<dbReference type="InterPro" id="IPR003594">
    <property type="entry name" value="HATPase_dom"/>
</dbReference>
<keyword evidence="10" id="KW-1185">Reference proteome</keyword>
<dbReference type="CDD" id="cd00130">
    <property type="entry name" value="PAS"/>
    <property type="match status" value="1"/>
</dbReference>
<dbReference type="Gene3D" id="3.30.565.10">
    <property type="entry name" value="Histidine kinase-like ATPase, C-terminal domain"/>
    <property type="match status" value="1"/>
</dbReference>
<comment type="caution">
    <text evidence="9">The sequence shown here is derived from an EMBL/GenBank/DDBJ whole genome shotgun (WGS) entry which is preliminary data.</text>
</comment>
<dbReference type="EC" id="2.7.13.3" evidence="2"/>
<dbReference type="InterPro" id="IPR003661">
    <property type="entry name" value="HisK_dim/P_dom"/>
</dbReference>
<dbReference type="SUPFAM" id="SSF55874">
    <property type="entry name" value="ATPase domain of HSP90 chaperone/DNA topoisomerase II/histidine kinase"/>
    <property type="match status" value="1"/>
</dbReference>
<organism evidence="9 10">
    <name type="scientific">Luteibaculum oceani</name>
    <dbReference type="NCBI Taxonomy" id="1294296"/>
    <lineage>
        <taxon>Bacteria</taxon>
        <taxon>Pseudomonadati</taxon>
        <taxon>Bacteroidota</taxon>
        <taxon>Flavobacteriia</taxon>
        <taxon>Flavobacteriales</taxon>
        <taxon>Luteibaculaceae</taxon>
        <taxon>Luteibaculum</taxon>
    </lineage>
</organism>
<keyword evidence="3" id="KW-0597">Phosphoprotein</keyword>
<evidence type="ECO:0000256" key="6">
    <source>
        <dbReference type="SAM" id="Coils"/>
    </source>
</evidence>
<keyword evidence="5" id="KW-0418">Kinase</keyword>